<dbReference type="EMBL" id="CM026431">
    <property type="protein sequence ID" value="KAG0560428.1"/>
    <property type="molecule type" value="Genomic_DNA"/>
</dbReference>
<dbReference type="InterPro" id="IPR011009">
    <property type="entry name" value="Kinase-like_dom_sf"/>
</dbReference>
<dbReference type="PROSITE" id="PS50011">
    <property type="entry name" value="PROTEIN_KINASE_DOM"/>
    <property type="match status" value="1"/>
</dbReference>
<dbReference type="InterPro" id="IPR001245">
    <property type="entry name" value="Ser-Thr/Tyr_kinase_cat_dom"/>
</dbReference>
<dbReference type="PANTHER" id="PTHR44329:SF260">
    <property type="entry name" value="PROTEIN KINASE DOMAIN-CONTAINING PROTEIN"/>
    <property type="match status" value="1"/>
</dbReference>
<dbReference type="AlphaFoldDB" id="A0A8T0GRW9"/>
<dbReference type="Gene3D" id="1.10.510.10">
    <property type="entry name" value="Transferase(Phosphotransferase) domain 1"/>
    <property type="match status" value="1"/>
</dbReference>
<dbReference type="GO" id="GO:0005524">
    <property type="term" value="F:ATP binding"/>
    <property type="evidence" value="ECO:0007669"/>
    <property type="project" value="InterPro"/>
</dbReference>
<sequence>MKFGWMMFALMFALMFVSLPSLVVFGPIGFISNIVTMVFMVFIMMMVSKLFASNREVKINIHQCCMLADRIDGMAIWVNALKRVLKVKEFSKVRKSFLIIRKRAEALISECGGTEWVKTALIRGNNKEAFAEVHRELSNFFSKIESNYVVSMNLKPPPPMNLKTHLLDEELAERDMQDMLDEEAERDMLDMLEMLKAVEKVSTSNAAAEGDELKSRKDEERTKCKLCCVYIYCYFTKLFKLQKPISDFPSGASNLEQIIEVVSAKRKDQASNHAQDEQDLSAIYLRIPRSEIVLKRLIGTGSYGDVHEAEWLGCKMCLKDFPWSGGYGEQWLKQAMPILKLRHPNVLQLVGFSPSEVDSEKPKVLTEIMQGDIRSLIDRRMKEQNGKGTPFTWCMTLDIMIQVARGLACMHQNGFMHGDRVLTTNIIIKVCGDYIDARIGDFGVPEDIPVEHVHIYEPRMGDPQGAETARWMAPEVCAGSEYYTTKSDIYSFGILCSELLTSRKPFDHHANVAAVHSQIVAGVLRPELPGDLDKRVADIIRSCWHADSSKRPDAQTIVDELEKIQFSKSPTA</sequence>
<dbReference type="InterPro" id="IPR000719">
    <property type="entry name" value="Prot_kinase_dom"/>
</dbReference>
<dbReference type="GO" id="GO:0007166">
    <property type="term" value="P:cell surface receptor signaling pathway"/>
    <property type="evidence" value="ECO:0007669"/>
    <property type="project" value="InterPro"/>
</dbReference>
<reference evidence="2" key="1">
    <citation type="submission" date="2020-06" db="EMBL/GenBank/DDBJ databases">
        <title>WGS assembly of Ceratodon purpureus strain R40.</title>
        <authorList>
            <person name="Carey S.B."/>
            <person name="Jenkins J."/>
            <person name="Shu S."/>
            <person name="Lovell J.T."/>
            <person name="Sreedasyam A."/>
            <person name="Maumus F."/>
            <person name="Tiley G.P."/>
            <person name="Fernandez-Pozo N."/>
            <person name="Barry K."/>
            <person name="Chen C."/>
            <person name="Wang M."/>
            <person name="Lipzen A."/>
            <person name="Daum C."/>
            <person name="Saski C.A."/>
            <person name="Payton A.C."/>
            <person name="Mcbreen J.C."/>
            <person name="Conrad R.E."/>
            <person name="Kollar L.M."/>
            <person name="Olsson S."/>
            <person name="Huttunen S."/>
            <person name="Landis J.B."/>
            <person name="Wickett N.J."/>
            <person name="Johnson M.G."/>
            <person name="Rensing S.A."/>
            <person name="Grimwood J."/>
            <person name="Schmutz J."/>
            <person name="Mcdaniel S.F."/>
        </authorList>
    </citation>
    <scope>NUCLEOTIDE SEQUENCE</scope>
    <source>
        <strain evidence="2">R40</strain>
    </source>
</reference>
<protein>
    <recommendedName>
        <fullName evidence="1">Protein kinase domain-containing protein</fullName>
    </recommendedName>
</protein>
<dbReference type="Gene3D" id="3.30.200.20">
    <property type="entry name" value="Phosphorylase Kinase, domain 1"/>
    <property type="match status" value="1"/>
</dbReference>
<dbReference type="Pfam" id="PF07714">
    <property type="entry name" value="PK_Tyr_Ser-Thr"/>
    <property type="match status" value="1"/>
</dbReference>
<dbReference type="InterPro" id="IPR051681">
    <property type="entry name" value="Ser/Thr_Kinases-Pseudokinases"/>
</dbReference>
<organism evidence="2 3">
    <name type="scientific">Ceratodon purpureus</name>
    <name type="common">Fire moss</name>
    <name type="synonym">Dicranum purpureum</name>
    <dbReference type="NCBI Taxonomy" id="3225"/>
    <lineage>
        <taxon>Eukaryota</taxon>
        <taxon>Viridiplantae</taxon>
        <taxon>Streptophyta</taxon>
        <taxon>Embryophyta</taxon>
        <taxon>Bryophyta</taxon>
        <taxon>Bryophytina</taxon>
        <taxon>Bryopsida</taxon>
        <taxon>Dicranidae</taxon>
        <taxon>Pseudoditrichales</taxon>
        <taxon>Ditrichaceae</taxon>
        <taxon>Ceratodon</taxon>
    </lineage>
</organism>
<dbReference type="Gene3D" id="1.20.930.20">
    <property type="entry name" value="Adaptor protein Cbl, N-terminal domain"/>
    <property type="match status" value="1"/>
</dbReference>
<evidence type="ECO:0000259" key="1">
    <source>
        <dbReference type="PROSITE" id="PS50011"/>
    </source>
</evidence>
<keyword evidence="3" id="KW-1185">Reference proteome</keyword>
<feature type="domain" description="Protein kinase" evidence="1">
    <location>
        <begin position="292"/>
        <end position="564"/>
    </location>
</feature>
<gene>
    <name evidence="2" type="ORF">KC19_10G180000</name>
</gene>
<dbReference type="Proteomes" id="UP000822688">
    <property type="component" value="Chromosome 10"/>
</dbReference>
<name>A0A8T0GRW9_CERPU</name>
<dbReference type="PANTHER" id="PTHR44329">
    <property type="entry name" value="SERINE/THREONINE-PROTEIN KINASE TNNI3K-RELATED"/>
    <property type="match status" value="1"/>
</dbReference>
<dbReference type="InterPro" id="IPR036537">
    <property type="entry name" value="Adaptor_Cbl_N_dom_sf"/>
</dbReference>
<comment type="caution">
    <text evidence="2">The sequence shown here is derived from an EMBL/GenBank/DDBJ whole genome shotgun (WGS) entry which is preliminary data.</text>
</comment>
<dbReference type="SUPFAM" id="SSF56112">
    <property type="entry name" value="Protein kinase-like (PK-like)"/>
    <property type="match status" value="1"/>
</dbReference>
<evidence type="ECO:0000313" key="3">
    <source>
        <dbReference type="Proteomes" id="UP000822688"/>
    </source>
</evidence>
<proteinExistence type="predicted"/>
<evidence type="ECO:0000313" key="2">
    <source>
        <dbReference type="EMBL" id="KAG0560428.1"/>
    </source>
</evidence>
<dbReference type="GO" id="GO:0004674">
    <property type="term" value="F:protein serine/threonine kinase activity"/>
    <property type="evidence" value="ECO:0007669"/>
    <property type="project" value="TreeGrafter"/>
</dbReference>
<accession>A0A8T0GRW9</accession>